<dbReference type="RefSeq" id="WP_027878646.1">
    <property type="nucleotide sequence ID" value="NZ_JACHWV010000001.1"/>
</dbReference>
<dbReference type="Proteomes" id="UP000238430">
    <property type="component" value="Unassembled WGS sequence"/>
</dbReference>
<organism evidence="3 4">
    <name type="scientific">Mesoflavibacter zeaxanthinifaciens subsp. sabulilitoris</name>
    <dbReference type="NCBI Taxonomy" id="1520893"/>
    <lineage>
        <taxon>Bacteria</taxon>
        <taxon>Pseudomonadati</taxon>
        <taxon>Bacteroidota</taxon>
        <taxon>Flavobacteriia</taxon>
        <taxon>Flavobacteriales</taxon>
        <taxon>Flavobacteriaceae</taxon>
        <taxon>Mesoflavibacter</taxon>
    </lineage>
</organism>
<dbReference type="SUPFAM" id="SSF81901">
    <property type="entry name" value="HCP-like"/>
    <property type="match status" value="1"/>
</dbReference>
<protein>
    <recommendedName>
        <fullName evidence="5">DUF2892 domain-containing protein</fullName>
    </recommendedName>
</protein>
<reference evidence="3 4" key="1">
    <citation type="submission" date="2018-03" db="EMBL/GenBank/DDBJ databases">
        <title>Mesoflavibacter sp. HG37 and Mesoflavibacter sp. HG96 sp.nov., two marine bacteria isolated from seawater of Western Pacific Ocean.</title>
        <authorList>
            <person name="Cheng H."/>
            <person name="Wu Y.-H."/>
            <person name="Guo L.-L."/>
            <person name="Xu X.-W."/>
        </authorList>
    </citation>
    <scope>NUCLEOTIDE SEQUENCE [LARGE SCALE GENOMIC DNA]</scope>
    <source>
        <strain evidence="3 4">KCTC 42117</strain>
    </source>
</reference>
<feature type="transmembrane region" description="Helical" evidence="2">
    <location>
        <begin position="5"/>
        <end position="23"/>
    </location>
</feature>
<keyword evidence="2" id="KW-1133">Transmembrane helix</keyword>
<feature type="compositionally biased region" description="Low complexity" evidence="1">
    <location>
        <begin position="166"/>
        <end position="176"/>
    </location>
</feature>
<feature type="region of interest" description="Disordered" evidence="1">
    <location>
        <begin position="166"/>
        <end position="192"/>
    </location>
</feature>
<evidence type="ECO:0000313" key="3">
    <source>
        <dbReference type="EMBL" id="PSG93450.1"/>
    </source>
</evidence>
<accession>A0A2T1NKR7</accession>
<gene>
    <name evidence="3" type="ORF">C7H61_02755</name>
</gene>
<keyword evidence="4" id="KW-1185">Reference proteome</keyword>
<keyword evidence="2" id="KW-0812">Transmembrane</keyword>
<dbReference type="InterPro" id="IPR011990">
    <property type="entry name" value="TPR-like_helical_dom_sf"/>
</dbReference>
<dbReference type="OrthoDB" id="1119469at2"/>
<evidence type="ECO:0008006" key="5">
    <source>
        <dbReference type="Google" id="ProtNLM"/>
    </source>
</evidence>
<proteinExistence type="predicted"/>
<dbReference type="EMBL" id="PXOT01000015">
    <property type="protein sequence ID" value="PSG93450.1"/>
    <property type="molecule type" value="Genomic_DNA"/>
</dbReference>
<dbReference type="AlphaFoldDB" id="A0A2T1NKR7"/>
<keyword evidence="2" id="KW-0472">Membrane</keyword>
<comment type="caution">
    <text evidence="3">The sequence shown here is derived from an EMBL/GenBank/DDBJ whole genome shotgun (WGS) entry which is preliminary data.</text>
</comment>
<sequence length="192" mass="22191">MYNKIFKLILAVGIFGVAIWQFIDGEIGNGIMYLLLSLVFLFLYFKNEFILLAFLRLRKQDFDGAKKWLNKIKNPEAALVKKQQGYYNFLHGIMVSQDNVNEAERYFKKAVSLGLSMDHDMAMAKLNLAGIAFSKRRKQEATKLLAEAQKLDKQGMLTDQIKMMKQNMKQAQMPKQHYGQGGSLRSQKRRSR</sequence>
<evidence type="ECO:0000256" key="2">
    <source>
        <dbReference type="SAM" id="Phobius"/>
    </source>
</evidence>
<dbReference type="Gene3D" id="1.25.40.10">
    <property type="entry name" value="Tetratricopeptide repeat domain"/>
    <property type="match status" value="1"/>
</dbReference>
<evidence type="ECO:0000313" key="4">
    <source>
        <dbReference type="Proteomes" id="UP000238430"/>
    </source>
</evidence>
<feature type="transmembrane region" description="Helical" evidence="2">
    <location>
        <begin position="35"/>
        <end position="57"/>
    </location>
</feature>
<name>A0A2T1NKR7_9FLAO</name>
<evidence type="ECO:0000256" key="1">
    <source>
        <dbReference type="SAM" id="MobiDB-lite"/>
    </source>
</evidence>